<proteinExistence type="predicted"/>
<protein>
    <recommendedName>
        <fullName evidence="3">DUF2283 domain-containing protein</fullName>
    </recommendedName>
</protein>
<evidence type="ECO:0000313" key="1">
    <source>
        <dbReference type="EMBL" id="GFP37917.1"/>
    </source>
</evidence>
<dbReference type="RefSeq" id="WP_176232041.1">
    <property type="nucleotide sequence ID" value="NZ_BLSC01000221.1"/>
</dbReference>
<dbReference type="EMBL" id="BLSC01000221">
    <property type="protein sequence ID" value="GFP37917.1"/>
    <property type="molecule type" value="Genomic_DNA"/>
</dbReference>
<reference evidence="1 2" key="1">
    <citation type="journal article" date="2020" name="Front. Microbiol.">
        <title>Single-cell genomics of novel Actinobacteria with the Wood-Ljungdahl pathway discovered in a serpentinizing system.</title>
        <authorList>
            <person name="Merino N."/>
            <person name="Kawai M."/>
            <person name="Boyd E.S."/>
            <person name="Colman D.R."/>
            <person name="McGlynn S.E."/>
            <person name="Nealson K.H."/>
            <person name="Kurokawa K."/>
            <person name="Hongoh Y."/>
        </authorList>
    </citation>
    <scope>NUCLEOTIDE SEQUENCE [LARGE SCALE GENOMIC DNA]</scope>
    <source>
        <strain evidence="1 2">S44</strain>
    </source>
</reference>
<organism evidence="1 2">
    <name type="scientific">Candidatus Hakubella thermalkaliphila</name>
    <dbReference type="NCBI Taxonomy" id="2754717"/>
    <lineage>
        <taxon>Bacteria</taxon>
        <taxon>Bacillati</taxon>
        <taxon>Actinomycetota</taxon>
        <taxon>Actinomycetota incertae sedis</taxon>
        <taxon>Candidatus Hakubellales</taxon>
        <taxon>Candidatus Hakubellaceae</taxon>
        <taxon>Candidatus Hakubella</taxon>
    </lineage>
</organism>
<accession>A0A6V8PZZ1</accession>
<evidence type="ECO:0008006" key="3">
    <source>
        <dbReference type="Google" id="ProtNLM"/>
    </source>
</evidence>
<sequence length="77" mass="8836">MKIKYFSDTDTALVEFSDHEVAVTKEINENIYIDLDASGNLVAMTIEHAHQQASLPYLSYEQIEAQIEPKRLTSRYT</sequence>
<dbReference type="PANTHER" id="PTHR37029">
    <property type="entry name" value="SSR1768 PROTEIN"/>
    <property type="match status" value="1"/>
</dbReference>
<dbReference type="Proteomes" id="UP000561271">
    <property type="component" value="Unassembled WGS sequence"/>
</dbReference>
<comment type="caution">
    <text evidence="1">The sequence shown here is derived from an EMBL/GenBank/DDBJ whole genome shotgun (WGS) entry which is preliminary data.</text>
</comment>
<name>A0A6V8PZZ1_9ACTN</name>
<gene>
    <name evidence="1" type="ORF">HKBW3S44_01597</name>
</gene>
<dbReference type="Pfam" id="PF10049">
    <property type="entry name" value="DUF2283"/>
    <property type="match status" value="1"/>
</dbReference>
<dbReference type="InterPro" id="IPR019270">
    <property type="entry name" value="DUF2283"/>
</dbReference>
<dbReference type="PANTHER" id="PTHR37029:SF1">
    <property type="entry name" value="SSR1768 PROTEIN"/>
    <property type="match status" value="1"/>
</dbReference>
<evidence type="ECO:0000313" key="2">
    <source>
        <dbReference type="Proteomes" id="UP000561271"/>
    </source>
</evidence>
<dbReference type="AlphaFoldDB" id="A0A6V8PZZ1"/>